<evidence type="ECO:0000256" key="20">
    <source>
        <dbReference type="SAM" id="SignalP"/>
    </source>
</evidence>
<sequence length="610" mass="66929">MGKKLNTCLCLDLCLITLFISSADSSCPIDFTYVHTFPWDTSSCREPVDKSCCQTIQSLLGLGLSKHLKDTSMFYLPNSDAASSCLSDFRAKLGSMNIFPACTNTTSDLVVNPQNCAGIATTKDWVEKVGSSSELDSSCNSDLTGLTKCSSCLDAGLRVSSMLTSYNTNSTKCFYYTILYAAGMVNEYGPEDVRTAACIFGLPLSRSASTNNSGLSRRSILKIVFGSLGAFIGVLAAWGVIILYRKREIERKQDALHEEYVRGVKAKVLPNTGAKWFHVGELEQATGGFSQRNLIGQGGYGIVYKGVLLDGTVVAVKQLLDMDTNGDDVEFTNEAEIISKIRHRNLLALRGFCVTSDAIKGNRRYLVYDFMSNGSLDEHLFNSASSSKRHLLSWPMRKNIILDIAKGLAYLHYGIKPAIYHRDIKSTNILLDSDMKARVADFGLAKQSTEGQSHLTTRVAGTYGYLAPEYALYGQLTEKSDVYSFGIIILEILSGRKVLDTSNSSTVLITDWAWDHVKSGDVEEIFDPIVREDGPKAVMERFVHVGILCAHVMVALRPTISDALKMLEGDIDIPRLPERPLPLGHESFRSSLHSNTSPFAMSSGIRSSIS</sequence>
<evidence type="ECO:0000256" key="17">
    <source>
        <dbReference type="ARBA" id="ARBA00048679"/>
    </source>
</evidence>
<keyword evidence="12 19" id="KW-1133">Transmembrane helix</keyword>
<keyword evidence="11 18" id="KW-0067">ATP-binding</keyword>
<feature type="binding site" evidence="18">
    <location>
        <position position="317"/>
    </location>
    <ligand>
        <name>ATP</name>
        <dbReference type="ChEBI" id="CHEBI:30616"/>
    </ligand>
</feature>
<evidence type="ECO:0000256" key="19">
    <source>
        <dbReference type="SAM" id="Phobius"/>
    </source>
</evidence>
<evidence type="ECO:0000256" key="1">
    <source>
        <dbReference type="ARBA" id="ARBA00004162"/>
    </source>
</evidence>
<dbReference type="GO" id="GO:0004674">
    <property type="term" value="F:protein serine/threonine kinase activity"/>
    <property type="evidence" value="ECO:0007669"/>
    <property type="project" value="UniProtKB-KW"/>
</dbReference>
<evidence type="ECO:0000256" key="6">
    <source>
        <dbReference type="ARBA" id="ARBA00022679"/>
    </source>
</evidence>
<name>A0AAF0W7C0_DAUCS</name>
<keyword evidence="8 20" id="KW-0732">Signal</keyword>
<evidence type="ECO:0000256" key="12">
    <source>
        <dbReference type="ARBA" id="ARBA00022989"/>
    </source>
</evidence>
<keyword evidence="14" id="KW-0675">Receptor</keyword>
<dbReference type="PANTHER" id="PTHR47989">
    <property type="entry name" value="OS01G0750732 PROTEIN"/>
    <property type="match status" value="1"/>
</dbReference>
<evidence type="ECO:0000256" key="15">
    <source>
        <dbReference type="ARBA" id="ARBA00023180"/>
    </source>
</evidence>
<evidence type="ECO:0000313" key="22">
    <source>
        <dbReference type="EMBL" id="WOG84605.1"/>
    </source>
</evidence>
<dbReference type="Pfam" id="PF19160">
    <property type="entry name" value="SPARK"/>
    <property type="match status" value="1"/>
</dbReference>
<dbReference type="SMART" id="SM00220">
    <property type="entry name" value="S_TKc"/>
    <property type="match status" value="1"/>
</dbReference>
<dbReference type="PROSITE" id="PS00108">
    <property type="entry name" value="PROTEIN_KINASE_ST"/>
    <property type="match status" value="1"/>
</dbReference>
<comment type="subcellular location">
    <subcellularLocation>
        <location evidence="1">Cell membrane</location>
        <topology evidence="1">Single-pass membrane protein</topology>
    </subcellularLocation>
    <subcellularLocation>
        <location evidence="2">Membrane</location>
        <topology evidence="2">Single-pass type I membrane protein</topology>
    </subcellularLocation>
</comment>
<dbReference type="GO" id="GO:0005524">
    <property type="term" value="F:ATP binding"/>
    <property type="evidence" value="ECO:0007669"/>
    <property type="project" value="UniProtKB-UniRule"/>
</dbReference>
<dbReference type="Gene3D" id="1.10.510.10">
    <property type="entry name" value="Transferase(Phosphotransferase) domain 1"/>
    <property type="match status" value="1"/>
</dbReference>
<evidence type="ECO:0000256" key="11">
    <source>
        <dbReference type="ARBA" id="ARBA00022840"/>
    </source>
</evidence>
<keyword evidence="4" id="KW-1003">Cell membrane</keyword>
<evidence type="ECO:0000256" key="16">
    <source>
        <dbReference type="ARBA" id="ARBA00047899"/>
    </source>
</evidence>
<evidence type="ECO:0000313" key="23">
    <source>
        <dbReference type="Proteomes" id="UP000077755"/>
    </source>
</evidence>
<comment type="catalytic activity">
    <reaction evidence="16">
        <text>L-threonyl-[protein] + ATP = O-phospho-L-threonyl-[protein] + ADP + H(+)</text>
        <dbReference type="Rhea" id="RHEA:46608"/>
        <dbReference type="Rhea" id="RHEA-COMP:11060"/>
        <dbReference type="Rhea" id="RHEA-COMP:11605"/>
        <dbReference type="ChEBI" id="CHEBI:15378"/>
        <dbReference type="ChEBI" id="CHEBI:30013"/>
        <dbReference type="ChEBI" id="CHEBI:30616"/>
        <dbReference type="ChEBI" id="CHEBI:61977"/>
        <dbReference type="ChEBI" id="CHEBI:456216"/>
        <dbReference type="EC" id="2.7.11.1"/>
    </reaction>
</comment>
<evidence type="ECO:0000256" key="4">
    <source>
        <dbReference type="ARBA" id="ARBA00022475"/>
    </source>
</evidence>
<keyword evidence="7 19" id="KW-0812">Transmembrane</keyword>
<proteinExistence type="predicted"/>
<evidence type="ECO:0000256" key="3">
    <source>
        <dbReference type="ARBA" id="ARBA00012513"/>
    </source>
</evidence>
<feature type="signal peptide" evidence="20">
    <location>
        <begin position="1"/>
        <end position="25"/>
    </location>
</feature>
<dbReference type="SUPFAM" id="SSF56112">
    <property type="entry name" value="Protein kinase-like (PK-like)"/>
    <property type="match status" value="1"/>
</dbReference>
<dbReference type="PROSITE" id="PS50011">
    <property type="entry name" value="PROTEIN_KINASE_DOM"/>
    <property type="match status" value="1"/>
</dbReference>
<keyword evidence="15" id="KW-0325">Glycoprotein</keyword>
<comment type="catalytic activity">
    <reaction evidence="17">
        <text>L-seryl-[protein] + ATP = O-phospho-L-seryl-[protein] + ADP + H(+)</text>
        <dbReference type="Rhea" id="RHEA:17989"/>
        <dbReference type="Rhea" id="RHEA-COMP:9863"/>
        <dbReference type="Rhea" id="RHEA-COMP:11604"/>
        <dbReference type="ChEBI" id="CHEBI:15378"/>
        <dbReference type="ChEBI" id="CHEBI:29999"/>
        <dbReference type="ChEBI" id="CHEBI:30616"/>
        <dbReference type="ChEBI" id="CHEBI:83421"/>
        <dbReference type="ChEBI" id="CHEBI:456216"/>
        <dbReference type="EC" id="2.7.11.1"/>
    </reaction>
</comment>
<evidence type="ECO:0000256" key="2">
    <source>
        <dbReference type="ARBA" id="ARBA00004479"/>
    </source>
</evidence>
<evidence type="ECO:0000256" key="14">
    <source>
        <dbReference type="ARBA" id="ARBA00023170"/>
    </source>
</evidence>
<accession>A0AAF0W7C0</accession>
<dbReference type="CDD" id="cd14066">
    <property type="entry name" value="STKc_IRAK"/>
    <property type="match status" value="1"/>
</dbReference>
<dbReference type="InterPro" id="IPR000719">
    <property type="entry name" value="Prot_kinase_dom"/>
</dbReference>
<dbReference type="EMBL" id="CP093343">
    <property type="protein sequence ID" value="WOG84605.1"/>
    <property type="molecule type" value="Genomic_DNA"/>
</dbReference>
<dbReference type="EC" id="2.7.11.1" evidence="3"/>
<evidence type="ECO:0000256" key="18">
    <source>
        <dbReference type="PROSITE-ProRule" id="PRU10141"/>
    </source>
</evidence>
<dbReference type="KEGG" id="dcr:108205512"/>
<evidence type="ECO:0000256" key="13">
    <source>
        <dbReference type="ARBA" id="ARBA00023136"/>
    </source>
</evidence>
<evidence type="ECO:0000256" key="9">
    <source>
        <dbReference type="ARBA" id="ARBA00022741"/>
    </source>
</evidence>
<dbReference type="InterPro" id="IPR011009">
    <property type="entry name" value="Kinase-like_dom_sf"/>
</dbReference>
<evidence type="ECO:0000259" key="21">
    <source>
        <dbReference type="PROSITE" id="PS50011"/>
    </source>
</evidence>
<keyword evidence="10" id="KW-0418">Kinase</keyword>
<dbReference type="Proteomes" id="UP000077755">
    <property type="component" value="Chromosome 1"/>
</dbReference>
<feature type="transmembrane region" description="Helical" evidence="19">
    <location>
        <begin position="223"/>
        <end position="244"/>
    </location>
</feature>
<feature type="domain" description="Protein kinase" evidence="21">
    <location>
        <begin position="289"/>
        <end position="576"/>
    </location>
</feature>
<keyword evidence="5" id="KW-0723">Serine/threonine-protein kinase</keyword>
<dbReference type="PANTHER" id="PTHR47989:SF62">
    <property type="entry name" value="OS05G0423500 PROTEIN"/>
    <property type="match status" value="1"/>
</dbReference>
<keyword evidence="6" id="KW-0808">Transferase</keyword>
<dbReference type="AlphaFoldDB" id="A0AAF0W7C0"/>
<keyword evidence="9 18" id="KW-0547">Nucleotide-binding</keyword>
<keyword evidence="13 19" id="KW-0472">Membrane</keyword>
<protein>
    <recommendedName>
        <fullName evidence="3">non-specific serine/threonine protein kinase</fullName>
        <ecNumber evidence="3">2.7.11.1</ecNumber>
    </recommendedName>
</protein>
<feature type="chain" id="PRO_5042272112" description="non-specific serine/threonine protein kinase" evidence="20">
    <location>
        <begin position="26"/>
        <end position="610"/>
    </location>
</feature>
<evidence type="ECO:0000256" key="7">
    <source>
        <dbReference type="ARBA" id="ARBA00022692"/>
    </source>
</evidence>
<gene>
    <name evidence="22" type="ORF">DCAR_0103789</name>
</gene>
<evidence type="ECO:0000256" key="8">
    <source>
        <dbReference type="ARBA" id="ARBA00022729"/>
    </source>
</evidence>
<organism evidence="22 23">
    <name type="scientific">Daucus carota subsp. sativus</name>
    <name type="common">Carrot</name>
    <dbReference type="NCBI Taxonomy" id="79200"/>
    <lineage>
        <taxon>Eukaryota</taxon>
        <taxon>Viridiplantae</taxon>
        <taxon>Streptophyta</taxon>
        <taxon>Embryophyta</taxon>
        <taxon>Tracheophyta</taxon>
        <taxon>Spermatophyta</taxon>
        <taxon>Magnoliopsida</taxon>
        <taxon>eudicotyledons</taxon>
        <taxon>Gunneridae</taxon>
        <taxon>Pentapetalae</taxon>
        <taxon>asterids</taxon>
        <taxon>campanulids</taxon>
        <taxon>Apiales</taxon>
        <taxon>Apiaceae</taxon>
        <taxon>Apioideae</taxon>
        <taxon>Scandiceae</taxon>
        <taxon>Daucinae</taxon>
        <taxon>Daucus</taxon>
        <taxon>Daucus sect. Daucus</taxon>
    </lineage>
</organism>
<keyword evidence="23" id="KW-1185">Reference proteome</keyword>
<dbReference type="PROSITE" id="PS00107">
    <property type="entry name" value="PROTEIN_KINASE_ATP"/>
    <property type="match status" value="1"/>
</dbReference>
<dbReference type="InterPro" id="IPR043891">
    <property type="entry name" value="SPARK"/>
</dbReference>
<dbReference type="GO" id="GO:0005886">
    <property type="term" value="C:plasma membrane"/>
    <property type="evidence" value="ECO:0007669"/>
    <property type="project" value="UniProtKB-SubCell"/>
</dbReference>
<reference evidence="22" key="2">
    <citation type="submission" date="2022-03" db="EMBL/GenBank/DDBJ databases">
        <title>Draft title - Genomic analysis of global carrot germplasm unveils the trajectory of domestication and the origin of high carotenoid orange carrot.</title>
        <authorList>
            <person name="Iorizzo M."/>
            <person name="Ellison S."/>
            <person name="Senalik D."/>
            <person name="Macko-Podgorni A."/>
            <person name="Grzebelus D."/>
            <person name="Bostan H."/>
            <person name="Rolling W."/>
            <person name="Curaba J."/>
            <person name="Simon P."/>
        </authorList>
    </citation>
    <scope>NUCLEOTIDE SEQUENCE</scope>
    <source>
        <tissue evidence="22">Leaf</tissue>
    </source>
</reference>
<dbReference type="Gene3D" id="3.30.200.20">
    <property type="entry name" value="Phosphorylase Kinase, domain 1"/>
    <property type="match status" value="1"/>
</dbReference>
<dbReference type="InterPro" id="IPR008271">
    <property type="entry name" value="Ser/Thr_kinase_AS"/>
</dbReference>
<evidence type="ECO:0000256" key="5">
    <source>
        <dbReference type="ARBA" id="ARBA00022527"/>
    </source>
</evidence>
<reference evidence="22" key="1">
    <citation type="journal article" date="2016" name="Nat. Genet.">
        <title>A high-quality carrot genome assembly provides new insights into carotenoid accumulation and asterid genome evolution.</title>
        <authorList>
            <person name="Iorizzo M."/>
            <person name="Ellison S."/>
            <person name="Senalik D."/>
            <person name="Zeng P."/>
            <person name="Satapoomin P."/>
            <person name="Huang J."/>
            <person name="Bowman M."/>
            <person name="Iovene M."/>
            <person name="Sanseverino W."/>
            <person name="Cavagnaro P."/>
            <person name="Yildiz M."/>
            <person name="Macko-Podgorni A."/>
            <person name="Moranska E."/>
            <person name="Grzebelus E."/>
            <person name="Grzebelus D."/>
            <person name="Ashrafi H."/>
            <person name="Zheng Z."/>
            <person name="Cheng S."/>
            <person name="Spooner D."/>
            <person name="Van Deynze A."/>
            <person name="Simon P."/>
        </authorList>
    </citation>
    <scope>NUCLEOTIDE SEQUENCE</scope>
    <source>
        <tissue evidence="22">Leaf</tissue>
    </source>
</reference>
<dbReference type="FunFam" id="3.30.200.20:FF:000542">
    <property type="entry name" value="Receptor-like serine/threonine-protein kinase At4g25390"/>
    <property type="match status" value="1"/>
</dbReference>
<dbReference type="FunFam" id="1.10.510.10:FF:000287">
    <property type="entry name" value="probable LRR receptor-like serine/threonine-protein kinase RKF3"/>
    <property type="match status" value="1"/>
</dbReference>
<dbReference type="Pfam" id="PF00069">
    <property type="entry name" value="Pkinase"/>
    <property type="match status" value="1"/>
</dbReference>
<dbReference type="InterPro" id="IPR017441">
    <property type="entry name" value="Protein_kinase_ATP_BS"/>
</dbReference>
<evidence type="ECO:0000256" key="10">
    <source>
        <dbReference type="ARBA" id="ARBA00022777"/>
    </source>
</evidence>